<evidence type="ECO:0000313" key="5">
    <source>
        <dbReference type="EMBL" id="KAF7266423.1"/>
    </source>
</evidence>
<dbReference type="Proteomes" id="UP000625711">
    <property type="component" value="Unassembled WGS sequence"/>
</dbReference>
<dbReference type="Gene3D" id="3.40.630.30">
    <property type="match status" value="1"/>
</dbReference>
<dbReference type="Pfam" id="PF14542">
    <property type="entry name" value="Acetyltransf_CG"/>
    <property type="match status" value="1"/>
</dbReference>
<dbReference type="InterPro" id="IPR031165">
    <property type="entry name" value="GNAT_YJDJ"/>
</dbReference>
<evidence type="ECO:0000256" key="2">
    <source>
        <dbReference type="ARBA" id="ARBA00020243"/>
    </source>
</evidence>
<gene>
    <name evidence="5" type="ORF">GWI33_020254</name>
</gene>
<dbReference type="SUPFAM" id="SSF55729">
    <property type="entry name" value="Acyl-CoA N-acyltransferases (Nat)"/>
    <property type="match status" value="1"/>
</dbReference>
<dbReference type="OrthoDB" id="74247at2759"/>
<protein>
    <recommendedName>
        <fullName evidence="2">Protein NATD1</fullName>
    </recommendedName>
    <alternativeName>
        <fullName evidence="3">N-acetyltransferase domain-containing protein 1</fullName>
    </alternativeName>
</protein>
<name>A0A834HRJ5_RHYFE</name>
<comment type="caution">
    <text evidence="5">The sequence shown here is derived from an EMBL/GenBank/DDBJ whole genome shotgun (WGS) entry which is preliminary data.</text>
</comment>
<dbReference type="InterPro" id="IPR016181">
    <property type="entry name" value="Acyl_CoA_acyltransferase"/>
</dbReference>
<evidence type="ECO:0000313" key="6">
    <source>
        <dbReference type="Proteomes" id="UP000625711"/>
    </source>
</evidence>
<evidence type="ECO:0000256" key="3">
    <source>
        <dbReference type="ARBA" id="ARBA00031876"/>
    </source>
</evidence>
<accession>A0A834HRJ5</accession>
<comment type="similarity">
    <text evidence="1">Belongs to the NATD1 family.</text>
</comment>
<feature type="domain" description="N-acetyltransferase" evidence="4">
    <location>
        <begin position="53"/>
        <end position="105"/>
    </location>
</feature>
<reference evidence="5" key="1">
    <citation type="submission" date="2020-08" db="EMBL/GenBank/DDBJ databases">
        <title>Genome sequencing and assembly of the red palm weevil Rhynchophorus ferrugineus.</title>
        <authorList>
            <person name="Dias G.B."/>
            <person name="Bergman C.M."/>
            <person name="Manee M."/>
        </authorList>
    </citation>
    <scope>NUCLEOTIDE SEQUENCE</scope>
    <source>
        <strain evidence="5">AA-2017</strain>
        <tissue evidence="5">Whole larva</tissue>
    </source>
</reference>
<organism evidence="5 6">
    <name type="scientific">Rhynchophorus ferrugineus</name>
    <name type="common">Red palm weevil</name>
    <name type="synonym">Curculio ferrugineus</name>
    <dbReference type="NCBI Taxonomy" id="354439"/>
    <lineage>
        <taxon>Eukaryota</taxon>
        <taxon>Metazoa</taxon>
        <taxon>Ecdysozoa</taxon>
        <taxon>Arthropoda</taxon>
        <taxon>Hexapoda</taxon>
        <taxon>Insecta</taxon>
        <taxon>Pterygota</taxon>
        <taxon>Neoptera</taxon>
        <taxon>Endopterygota</taxon>
        <taxon>Coleoptera</taxon>
        <taxon>Polyphaga</taxon>
        <taxon>Cucujiformia</taxon>
        <taxon>Curculionidae</taxon>
        <taxon>Dryophthorinae</taxon>
        <taxon>Rhynchophorus</taxon>
    </lineage>
</organism>
<dbReference type="AlphaFoldDB" id="A0A834HRJ5"/>
<keyword evidence="6" id="KW-1185">Reference proteome</keyword>
<evidence type="ECO:0000259" key="4">
    <source>
        <dbReference type="Pfam" id="PF14542"/>
    </source>
</evidence>
<dbReference type="EMBL" id="JAACXV010014546">
    <property type="protein sequence ID" value="KAF7266423.1"/>
    <property type="molecule type" value="Genomic_DNA"/>
</dbReference>
<evidence type="ECO:0000256" key="1">
    <source>
        <dbReference type="ARBA" id="ARBA00006233"/>
    </source>
</evidence>
<proteinExistence type="inferred from homology"/>
<sequence length="112" mass="12707">MKALTSKIPLLDAFIHCEIILQSPRYIFQHLHVNSVKLYTIKSANELTIQLDPNILATISFVKVDEATYDLVHTLIPEQLQGQGLGHIFAERVFDHLVTFILKIIQNIKGIS</sequence>